<evidence type="ECO:0000256" key="1">
    <source>
        <dbReference type="ARBA" id="ARBA00004496"/>
    </source>
</evidence>
<dbReference type="CDD" id="cd07956">
    <property type="entry name" value="Anticodon_Ia_Arg"/>
    <property type="match status" value="1"/>
</dbReference>
<feature type="domain" description="DALR anticodon binding" evidence="11">
    <location>
        <begin position="304"/>
        <end position="424"/>
    </location>
</feature>
<dbReference type="GO" id="GO:0006420">
    <property type="term" value="P:arginyl-tRNA aminoacylation"/>
    <property type="evidence" value="ECO:0007669"/>
    <property type="project" value="InterPro"/>
</dbReference>
<sequence length="424" mass="48009">MHLGNARGGVLGDVLSSIFQWTGFYCEREFYLNDTGNQVDLLGKSMESRFFELLGDTTTYPFPEDGYHGDDVIEHAKAYIELHGDSLKVAPEEERRTKLRDFALGRNIARMKEDLSRYRIVHDVWFNESSLYGEGGAVDIALAAMKKNDALYEADGALWFAATKFGSEKDEVLRKSTGFYTYYMGDIAYHYNKFVTRGFDSVVDIWGADHHGHAIRFASAMRAIGLEPTRLKFILMQLVRLVRGGEIVRMSKRTGKAVTLADLLDEISVDAARFFFCSRQNDTQMEFDLDVAVKEDSDNPVYYVQYAHARICSILRNLAAEGILPKAASKVDFSLLTAPEEQDLIKHLAKLPQELIMAADSLDPSRMTKYVMETASTFHKFYNACRVRGEEQGIMDARLKLCELTAQVLRNVLSIINITCPDRM</sequence>
<evidence type="ECO:0000256" key="3">
    <source>
        <dbReference type="ARBA" id="ARBA00012837"/>
    </source>
</evidence>
<dbReference type="InterPro" id="IPR014729">
    <property type="entry name" value="Rossmann-like_a/b/a_fold"/>
</dbReference>
<dbReference type="GO" id="GO:0005737">
    <property type="term" value="C:cytoplasm"/>
    <property type="evidence" value="ECO:0007669"/>
    <property type="project" value="UniProtKB-SubCell"/>
</dbReference>
<dbReference type="GO" id="GO:0005524">
    <property type="term" value="F:ATP binding"/>
    <property type="evidence" value="ECO:0007669"/>
    <property type="project" value="UniProtKB-KW"/>
</dbReference>
<dbReference type="InterPro" id="IPR008909">
    <property type="entry name" value="DALR_anticod-bd"/>
</dbReference>
<evidence type="ECO:0000256" key="10">
    <source>
        <dbReference type="ARBA" id="ARBA00049339"/>
    </source>
</evidence>
<dbReference type="PANTHER" id="PTHR11956:SF5">
    <property type="entry name" value="ARGININE--TRNA LIGASE, CYTOPLASMIC"/>
    <property type="match status" value="1"/>
</dbReference>
<dbReference type="SUPFAM" id="SSF52374">
    <property type="entry name" value="Nucleotidylyl transferase"/>
    <property type="match status" value="1"/>
</dbReference>
<dbReference type="Pfam" id="PF00750">
    <property type="entry name" value="tRNA-synt_1d"/>
    <property type="match status" value="1"/>
</dbReference>
<dbReference type="PRINTS" id="PR01038">
    <property type="entry name" value="TRNASYNTHARG"/>
</dbReference>
<comment type="catalytic activity">
    <reaction evidence="10">
        <text>tRNA(Arg) + L-arginine + ATP = L-arginyl-tRNA(Arg) + AMP + diphosphate</text>
        <dbReference type="Rhea" id="RHEA:20301"/>
        <dbReference type="Rhea" id="RHEA-COMP:9658"/>
        <dbReference type="Rhea" id="RHEA-COMP:9673"/>
        <dbReference type="ChEBI" id="CHEBI:30616"/>
        <dbReference type="ChEBI" id="CHEBI:32682"/>
        <dbReference type="ChEBI" id="CHEBI:33019"/>
        <dbReference type="ChEBI" id="CHEBI:78442"/>
        <dbReference type="ChEBI" id="CHEBI:78513"/>
        <dbReference type="ChEBI" id="CHEBI:456215"/>
        <dbReference type="EC" id="6.1.1.19"/>
    </reaction>
</comment>
<dbReference type="SUPFAM" id="SSF47323">
    <property type="entry name" value="Anticodon-binding domain of a subclass of class I aminoacyl-tRNA synthetases"/>
    <property type="match status" value="1"/>
</dbReference>
<gene>
    <name evidence="12" type="primary">argS_37</name>
    <name evidence="12" type="ORF">SDC9_114369</name>
</gene>
<keyword evidence="7" id="KW-0067">ATP-binding</keyword>
<accession>A0A645BQB2</accession>
<keyword evidence="8" id="KW-0648">Protein biosynthesis</keyword>
<keyword evidence="9" id="KW-0030">Aminoacyl-tRNA synthetase</keyword>
<dbReference type="EC" id="6.1.1.19" evidence="3"/>
<name>A0A645BQB2_9ZZZZ</name>
<evidence type="ECO:0000256" key="8">
    <source>
        <dbReference type="ARBA" id="ARBA00022917"/>
    </source>
</evidence>
<evidence type="ECO:0000256" key="7">
    <source>
        <dbReference type="ARBA" id="ARBA00022840"/>
    </source>
</evidence>
<evidence type="ECO:0000256" key="6">
    <source>
        <dbReference type="ARBA" id="ARBA00022741"/>
    </source>
</evidence>
<keyword evidence="6" id="KW-0547">Nucleotide-binding</keyword>
<dbReference type="FunFam" id="1.10.730.10:FF:000008">
    <property type="entry name" value="Arginine--tRNA ligase"/>
    <property type="match status" value="1"/>
</dbReference>
<dbReference type="InterPro" id="IPR001278">
    <property type="entry name" value="Arg-tRNA-ligase"/>
</dbReference>
<keyword evidence="4" id="KW-0963">Cytoplasm</keyword>
<dbReference type="Gene3D" id="3.40.50.620">
    <property type="entry name" value="HUPs"/>
    <property type="match status" value="1"/>
</dbReference>
<evidence type="ECO:0000256" key="2">
    <source>
        <dbReference type="ARBA" id="ARBA00005594"/>
    </source>
</evidence>
<evidence type="ECO:0000313" key="12">
    <source>
        <dbReference type="EMBL" id="MPM67447.1"/>
    </source>
</evidence>
<dbReference type="Gene3D" id="1.10.730.10">
    <property type="entry name" value="Isoleucyl-tRNA Synthetase, Domain 1"/>
    <property type="match status" value="1"/>
</dbReference>
<dbReference type="AlphaFoldDB" id="A0A645BQB2"/>
<keyword evidence="5 12" id="KW-0436">Ligase</keyword>
<comment type="similarity">
    <text evidence="2">Belongs to the class-I aminoacyl-tRNA synthetase family.</text>
</comment>
<evidence type="ECO:0000259" key="11">
    <source>
        <dbReference type="SMART" id="SM00836"/>
    </source>
</evidence>
<protein>
    <recommendedName>
        <fullName evidence="3">arginine--tRNA ligase</fullName>
        <ecNumber evidence="3">6.1.1.19</ecNumber>
    </recommendedName>
</protein>
<evidence type="ECO:0000256" key="5">
    <source>
        <dbReference type="ARBA" id="ARBA00022598"/>
    </source>
</evidence>
<dbReference type="EMBL" id="VSSQ01021695">
    <property type="protein sequence ID" value="MPM67447.1"/>
    <property type="molecule type" value="Genomic_DNA"/>
</dbReference>
<evidence type="ECO:0000256" key="4">
    <source>
        <dbReference type="ARBA" id="ARBA00022490"/>
    </source>
</evidence>
<comment type="subcellular location">
    <subcellularLocation>
        <location evidence="1">Cytoplasm</location>
    </subcellularLocation>
</comment>
<evidence type="ECO:0000256" key="9">
    <source>
        <dbReference type="ARBA" id="ARBA00023146"/>
    </source>
</evidence>
<dbReference type="InterPro" id="IPR035684">
    <property type="entry name" value="ArgRS_core"/>
</dbReference>
<dbReference type="GO" id="GO:0004814">
    <property type="term" value="F:arginine-tRNA ligase activity"/>
    <property type="evidence" value="ECO:0007669"/>
    <property type="project" value="UniProtKB-EC"/>
</dbReference>
<dbReference type="PANTHER" id="PTHR11956">
    <property type="entry name" value="ARGINYL-TRNA SYNTHETASE"/>
    <property type="match status" value="1"/>
</dbReference>
<proteinExistence type="inferred from homology"/>
<organism evidence="12">
    <name type="scientific">bioreactor metagenome</name>
    <dbReference type="NCBI Taxonomy" id="1076179"/>
    <lineage>
        <taxon>unclassified sequences</taxon>
        <taxon>metagenomes</taxon>
        <taxon>ecological metagenomes</taxon>
    </lineage>
</organism>
<comment type="caution">
    <text evidence="12">The sequence shown here is derived from an EMBL/GenBank/DDBJ whole genome shotgun (WGS) entry which is preliminary data.</text>
</comment>
<dbReference type="Pfam" id="PF05746">
    <property type="entry name" value="DALR_1"/>
    <property type="match status" value="1"/>
</dbReference>
<dbReference type="NCBIfam" id="TIGR00456">
    <property type="entry name" value="argS"/>
    <property type="match status" value="1"/>
</dbReference>
<reference evidence="12" key="1">
    <citation type="submission" date="2019-08" db="EMBL/GenBank/DDBJ databases">
        <authorList>
            <person name="Kucharzyk K."/>
            <person name="Murdoch R.W."/>
            <person name="Higgins S."/>
            <person name="Loffler F."/>
        </authorList>
    </citation>
    <scope>NUCLEOTIDE SEQUENCE</scope>
</reference>
<dbReference type="SMART" id="SM00836">
    <property type="entry name" value="DALR_1"/>
    <property type="match status" value="1"/>
</dbReference>
<dbReference type="InterPro" id="IPR009080">
    <property type="entry name" value="tRNAsynth_Ia_anticodon-bd"/>
</dbReference>